<dbReference type="Proteomes" id="UP001524435">
    <property type="component" value="Unassembled WGS sequence"/>
</dbReference>
<protein>
    <submittedName>
        <fullName evidence="1">Uncharacterized protein</fullName>
    </submittedName>
</protein>
<dbReference type="EMBL" id="JANGCH010000001">
    <property type="protein sequence ID" value="MCQ5120739.1"/>
    <property type="molecule type" value="Genomic_DNA"/>
</dbReference>
<gene>
    <name evidence="1" type="ORF">NE663_00500</name>
</gene>
<evidence type="ECO:0000313" key="2">
    <source>
        <dbReference type="Proteomes" id="UP001524435"/>
    </source>
</evidence>
<reference evidence="1 2" key="1">
    <citation type="submission" date="2022-06" db="EMBL/GenBank/DDBJ databases">
        <title>Isolation of gut microbiota from human fecal samples.</title>
        <authorList>
            <person name="Pamer E.G."/>
            <person name="Barat B."/>
            <person name="Waligurski E."/>
            <person name="Medina S."/>
            <person name="Paddock L."/>
            <person name="Mostad J."/>
        </authorList>
    </citation>
    <scope>NUCLEOTIDE SEQUENCE [LARGE SCALE GENOMIC DNA]</scope>
    <source>
        <strain evidence="1 2">DFI.6.1</strain>
    </source>
</reference>
<keyword evidence="2" id="KW-1185">Reference proteome</keyword>
<organism evidence="1 2">
    <name type="scientific">Massilicoli timonensis</name>
    <dbReference type="NCBI Taxonomy" id="2015901"/>
    <lineage>
        <taxon>Bacteria</taxon>
        <taxon>Bacillati</taxon>
        <taxon>Bacillota</taxon>
        <taxon>Erysipelotrichia</taxon>
        <taxon>Erysipelotrichales</taxon>
        <taxon>Erysipelotrichaceae</taxon>
        <taxon>Massilicoli</taxon>
    </lineage>
</organism>
<name>A0ABT1SHN9_9FIRM</name>
<sequence length="83" mass="9780">MKKGTTAMVIESFEGSLYVNILDQLFVMVEIPEHEELSKTFDVQYEKPKQRKYYIPSMSHPWKHASYLNYVAKQKHRMNGANV</sequence>
<evidence type="ECO:0000313" key="1">
    <source>
        <dbReference type="EMBL" id="MCQ5120739.1"/>
    </source>
</evidence>
<comment type="caution">
    <text evidence="1">The sequence shown here is derived from an EMBL/GenBank/DDBJ whole genome shotgun (WGS) entry which is preliminary data.</text>
</comment>
<proteinExistence type="predicted"/>
<accession>A0ABT1SHN9</accession>